<gene>
    <name evidence="8" type="primary">LOC115744501</name>
</gene>
<sequence length="340" mass="37925">MCSLVTGQQPSQGYITFSLTNGPEYHILQVAVAVLVARELGASLVLPDIRGSKPGDRRNFREIYDVEEFANRLNGVVKVARNQLALASSRKLAVVKVPYMVSKDYIRTHIKPFFKAEGSIRLETPLSSINMKKAEATKVLDPITCLTMFRTLRLQTKVRQLVDQMIGRLKTLGGESNGQFIAVDLRVEAAQSKSCQPSGSAEMKFCHHAQDVGEFLTKTGVSTETPIYVTQSRWHKNLKPLTDIFPRTFTKEFLMPPDKKDMFLSSASCELEKVIDFYLASESDVFIPASANWFYATVAGSRIASGRTRILVPTLTSSSSSSHISPYISERKHYAYSCFC</sequence>
<evidence type="ECO:0000256" key="3">
    <source>
        <dbReference type="ARBA" id="ARBA00022679"/>
    </source>
</evidence>
<keyword evidence="4" id="KW-0294">Fucose metabolism</keyword>
<organism evidence="7 8">
    <name type="scientific">Rhodamnia argentea</name>
    <dbReference type="NCBI Taxonomy" id="178133"/>
    <lineage>
        <taxon>Eukaryota</taxon>
        <taxon>Viridiplantae</taxon>
        <taxon>Streptophyta</taxon>
        <taxon>Embryophyta</taxon>
        <taxon>Tracheophyta</taxon>
        <taxon>Spermatophyta</taxon>
        <taxon>Magnoliopsida</taxon>
        <taxon>eudicotyledons</taxon>
        <taxon>Gunneridae</taxon>
        <taxon>Pentapetalae</taxon>
        <taxon>rosids</taxon>
        <taxon>malvids</taxon>
        <taxon>Myrtales</taxon>
        <taxon>Myrtaceae</taxon>
        <taxon>Myrtoideae</taxon>
        <taxon>Myrteae</taxon>
        <taxon>Australasian group</taxon>
        <taxon>Rhodamnia</taxon>
    </lineage>
</organism>
<proteinExistence type="inferred from homology"/>
<comment type="similarity">
    <text evidence="1">Belongs to the glycosyltransferase GT106 family.</text>
</comment>
<evidence type="ECO:0000256" key="5">
    <source>
        <dbReference type="ARBA" id="ARBA00023277"/>
    </source>
</evidence>
<reference evidence="8" key="1">
    <citation type="submission" date="2025-08" db="UniProtKB">
        <authorList>
            <consortium name="RefSeq"/>
        </authorList>
    </citation>
    <scope>IDENTIFICATION</scope>
    <source>
        <tissue evidence="8">Leaf</tissue>
    </source>
</reference>
<keyword evidence="5" id="KW-0119">Carbohydrate metabolism</keyword>
<dbReference type="OrthoDB" id="1899018at2759"/>
<dbReference type="InterPro" id="IPR019378">
    <property type="entry name" value="GDP-Fuc_O-FucTrfase"/>
</dbReference>
<keyword evidence="3" id="KW-0808">Transferase</keyword>
<evidence type="ECO:0000256" key="2">
    <source>
        <dbReference type="ARBA" id="ARBA00022676"/>
    </source>
</evidence>
<dbReference type="AlphaFoldDB" id="A0A8B8PN01"/>
<evidence type="ECO:0000256" key="1">
    <source>
        <dbReference type="ARBA" id="ARBA00007737"/>
    </source>
</evidence>
<dbReference type="GeneID" id="115744501"/>
<accession>A0A8B8PN01</accession>
<keyword evidence="2" id="KW-0328">Glycosyltransferase</keyword>
<dbReference type="RefSeq" id="XP_030535578.1">
    <property type="nucleotide sequence ID" value="XM_030679718.1"/>
</dbReference>
<dbReference type="GO" id="GO:0006004">
    <property type="term" value="P:fucose metabolic process"/>
    <property type="evidence" value="ECO:0007669"/>
    <property type="project" value="UniProtKB-KW"/>
</dbReference>
<dbReference type="Pfam" id="PF10250">
    <property type="entry name" value="O-FucT"/>
    <property type="match status" value="1"/>
</dbReference>
<dbReference type="GO" id="GO:0016757">
    <property type="term" value="F:glycosyltransferase activity"/>
    <property type="evidence" value="ECO:0007669"/>
    <property type="project" value="UniProtKB-KW"/>
</dbReference>
<dbReference type="KEGG" id="rarg:115744501"/>
<dbReference type="InterPro" id="IPR024709">
    <property type="entry name" value="FucosylTrfase_pln"/>
</dbReference>
<evidence type="ECO:0000256" key="6">
    <source>
        <dbReference type="ARBA" id="ARBA00030350"/>
    </source>
</evidence>
<protein>
    <recommendedName>
        <fullName evidence="6">O-fucosyltransferase family protein</fullName>
    </recommendedName>
</protein>
<dbReference type="PANTHER" id="PTHR31288:SF5">
    <property type="entry name" value="PROTEIN MANNAN SYNTHESIS-RELATED 1"/>
    <property type="match status" value="1"/>
</dbReference>
<dbReference type="PANTHER" id="PTHR31288">
    <property type="entry name" value="O-FUCOSYLTRANSFERASE FAMILY PROTEIN"/>
    <property type="match status" value="1"/>
</dbReference>
<dbReference type="Proteomes" id="UP000827889">
    <property type="component" value="Chromosome 4"/>
</dbReference>
<evidence type="ECO:0000313" key="7">
    <source>
        <dbReference type="Proteomes" id="UP000827889"/>
    </source>
</evidence>
<evidence type="ECO:0000313" key="8">
    <source>
        <dbReference type="RefSeq" id="XP_030535578.1"/>
    </source>
</evidence>
<evidence type="ECO:0000256" key="4">
    <source>
        <dbReference type="ARBA" id="ARBA00023253"/>
    </source>
</evidence>
<keyword evidence="7" id="KW-1185">Reference proteome</keyword>
<name>A0A8B8PN01_9MYRT</name>